<evidence type="ECO:0000256" key="3">
    <source>
        <dbReference type="ARBA" id="ARBA00022729"/>
    </source>
</evidence>
<dbReference type="RefSeq" id="WP_134562231.1">
    <property type="nucleotide sequence ID" value="NZ_SOFS01000045.1"/>
</dbReference>
<dbReference type="PROSITE" id="PS51257">
    <property type="entry name" value="PROKAR_LIPOPROTEIN"/>
    <property type="match status" value="1"/>
</dbReference>
<dbReference type="Gene3D" id="1.20.1420.20">
    <property type="entry name" value="M75 peptidase, HXXE motif"/>
    <property type="match status" value="1"/>
</dbReference>
<dbReference type="InterPro" id="IPR053377">
    <property type="entry name" value="Iron_uptake_EfeM/EfeO"/>
</dbReference>
<feature type="signal peptide" evidence="4">
    <location>
        <begin position="1"/>
        <end position="37"/>
    </location>
</feature>
<dbReference type="Pfam" id="PF13473">
    <property type="entry name" value="Cupredoxin_1"/>
    <property type="match status" value="1"/>
</dbReference>
<evidence type="ECO:0000256" key="4">
    <source>
        <dbReference type="SAM" id="SignalP"/>
    </source>
</evidence>
<dbReference type="PANTHER" id="PTHR39192:SF1">
    <property type="entry name" value="IRON UPTAKE SYSTEM COMPONENT EFEO"/>
    <property type="match status" value="1"/>
</dbReference>
<dbReference type="CDD" id="cd14656">
    <property type="entry name" value="Imelysin-like_EfeO"/>
    <property type="match status" value="1"/>
</dbReference>
<organism evidence="7 8">
    <name type="scientific">Cryobacterium glucosi</name>
    <dbReference type="NCBI Taxonomy" id="1259175"/>
    <lineage>
        <taxon>Bacteria</taxon>
        <taxon>Bacillati</taxon>
        <taxon>Actinomycetota</taxon>
        <taxon>Actinomycetes</taxon>
        <taxon>Micrococcales</taxon>
        <taxon>Microbacteriaceae</taxon>
        <taxon>Cryobacterium</taxon>
    </lineage>
</organism>
<keyword evidence="3 4" id="KW-0732">Signal</keyword>
<comment type="caution">
    <text evidence="7">The sequence shown here is derived from an EMBL/GenBank/DDBJ whole genome shotgun (WGS) entry which is preliminary data.</text>
</comment>
<evidence type="ECO:0000313" key="7">
    <source>
        <dbReference type="EMBL" id="TFC16730.1"/>
    </source>
</evidence>
<dbReference type="InterPro" id="IPR050894">
    <property type="entry name" value="EfeM/EfeO_iron_uptake"/>
</dbReference>
<keyword evidence="7" id="KW-0449">Lipoprotein</keyword>
<evidence type="ECO:0000313" key="8">
    <source>
        <dbReference type="Proteomes" id="UP000297604"/>
    </source>
</evidence>
<dbReference type="Pfam" id="PF09375">
    <property type="entry name" value="Peptidase_M75"/>
    <property type="match status" value="1"/>
</dbReference>
<protein>
    <submittedName>
        <fullName evidence="7">EfeM/EfeO family lipoprotein</fullName>
    </submittedName>
</protein>
<dbReference type="NCBIfam" id="NF041757">
    <property type="entry name" value="EfeO"/>
    <property type="match status" value="1"/>
</dbReference>
<comment type="subcellular location">
    <subcellularLocation>
        <location evidence="1">Periplasm</location>
    </subcellularLocation>
</comment>
<keyword evidence="8" id="KW-1185">Reference proteome</keyword>
<evidence type="ECO:0000256" key="1">
    <source>
        <dbReference type="ARBA" id="ARBA00004418"/>
    </source>
</evidence>
<dbReference type="InterPro" id="IPR038352">
    <property type="entry name" value="Imelysin_sf"/>
</dbReference>
<dbReference type="Proteomes" id="UP000297604">
    <property type="component" value="Unassembled WGS sequence"/>
</dbReference>
<proteinExistence type="inferred from homology"/>
<dbReference type="InterPro" id="IPR028096">
    <property type="entry name" value="EfeO_Cupredoxin"/>
</dbReference>
<evidence type="ECO:0000259" key="6">
    <source>
        <dbReference type="Pfam" id="PF13473"/>
    </source>
</evidence>
<evidence type="ECO:0000259" key="5">
    <source>
        <dbReference type="Pfam" id="PF09375"/>
    </source>
</evidence>
<feature type="domain" description="EfeO-type cupredoxin-like" evidence="6">
    <location>
        <begin position="19"/>
        <end position="117"/>
    </location>
</feature>
<feature type="chain" id="PRO_5045070411" evidence="4">
    <location>
        <begin position="38"/>
        <end position="397"/>
    </location>
</feature>
<reference evidence="7 8" key="1">
    <citation type="submission" date="2019-03" db="EMBL/GenBank/DDBJ databases">
        <title>Genomics of glacier-inhabiting Cryobacterium strains.</title>
        <authorList>
            <person name="Liu Q."/>
            <person name="Xin Y.-H."/>
        </authorList>
    </citation>
    <scope>NUCLEOTIDE SEQUENCE [LARGE SCALE GENOMIC DNA]</scope>
    <source>
        <strain evidence="7 8">MDB1-5</strain>
    </source>
</reference>
<feature type="domain" description="Imelysin-like" evidence="5">
    <location>
        <begin position="154"/>
        <end position="388"/>
    </location>
</feature>
<dbReference type="EMBL" id="SOFS01000045">
    <property type="protein sequence ID" value="TFC16730.1"/>
    <property type="molecule type" value="Genomic_DNA"/>
</dbReference>
<evidence type="ECO:0000256" key="2">
    <source>
        <dbReference type="ARBA" id="ARBA00005989"/>
    </source>
</evidence>
<name>A0ABY2ILG8_9MICO</name>
<dbReference type="InterPro" id="IPR034981">
    <property type="entry name" value="Imelysin-like_EfeO/Algp7"/>
</dbReference>
<sequence>MQPRILPLAGSVTLGLVSLLALTGCVPNASAPGAAHAALTVDSSATACTVSGAEAPAGNVTFTVSNSGDQVTEFYLLGDDQLRIVGEAENIGPGLSRTLVVDLSAGSYFTACKPGMTGAGIGQAPFTVTPASAADAATNAPGDAELSARIDTANANYASYVKDQIGQLVTGTAAFAAAYTAGDDDTARGLYAATRAHWERVETVAESFGDLDPKLDLREADLEEGQDWTGWHAIEKDLWPTEAEAGFAAYPAAERARLAGLLVTDTATLNEKVQPLTFTLSQQTNGAIGLLDEVASGKVTGEEEVWSHTDLWDFQANVDGARVLYAGVRDVLVQKDAALAATLDTRFTALQSLLDAQRVGDGFVLYTDLSTGTVKGLADQVNALAEPLGRLTAALVL</sequence>
<comment type="similarity">
    <text evidence="2">Belongs to the EfeM/EfeO family.</text>
</comment>
<dbReference type="InterPro" id="IPR018976">
    <property type="entry name" value="Imelysin-like"/>
</dbReference>
<dbReference type="PANTHER" id="PTHR39192">
    <property type="entry name" value="IRON UPTAKE SYSTEM COMPONENT EFEO"/>
    <property type="match status" value="1"/>
</dbReference>
<accession>A0ABY2ILG8</accession>
<gene>
    <name evidence="7" type="ORF">E3O46_17615</name>
</gene>